<organism evidence="2 3">
    <name type="scientific">Araneus ventricosus</name>
    <name type="common">Orbweaver spider</name>
    <name type="synonym">Epeira ventricosa</name>
    <dbReference type="NCBI Taxonomy" id="182803"/>
    <lineage>
        <taxon>Eukaryota</taxon>
        <taxon>Metazoa</taxon>
        <taxon>Ecdysozoa</taxon>
        <taxon>Arthropoda</taxon>
        <taxon>Chelicerata</taxon>
        <taxon>Arachnida</taxon>
        <taxon>Araneae</taxon>
        <taxon>Araneomorphae</taxon>
        <taxon>Entelegynae</taxon>
        <taxon>Araneoidea</taxon>
        <taxon>Araneidae</taxon>
        <taxon>Araneus</taxon>
    </lineage>
</organism>
<comment type="caution">
    <text evidence="2">The sequence shown here is derived from an EMBL/GenBank/DDBJ whole genome shotgun (WGS) entry which is preliminary data.</text>
</comment>
<accession>A0A4Y2B3B7</accession>
<proteinExistence type="predicted"/>
<dbReference type="Proteomes" id="UP000499080">
    <property type="component" value="Unassembled WGS sequence"/>
</dbReference>
<dbReference type="AlphaFoldDB" id="A0A4Y2B3B7"/>
<keyword evidence="3" id="KW-1185">Reference proteome</keyword>
<evidence type="ECO:0000313" key="2">
    <source>
        <dbReference type="EMBL" id="GBL86488.1"/>
    </source>
</evidence>
<feature type="region of interest" description="Disordered" evidence="1">
    <location>
        <begin position="114"/>
        <end position="139"/>
    </location>
</feature>
<feature type="compositionally biased region" description="Basic and acidic residues" evidence="1">
    <location>
        <begin position="114"/>
        <end position="133"/>
    </location>
</feature>
<evidence type="ECO:0000256" key="1">
    <source>
        <dbReference type="SAM" id="MobiDB-lite"/>
    </source>
</evidence>
<dbReference type="EMBL" id="BGPR01000049">
    <property type="protein sequence ID" value="GBL86488.1"/>
    <property type="molecule type" value="Genomic_DNA"/>
</dbReference>
<name>A0A4Y2B3B7_ARAVE</name>
<protein>
    <submittedName>
        <fullName evidence="2">Uncharacterized protein</fullName>
    </submittedName>
</protein>
<evidence type="ECO:0000313" key="3">
    <source>
        <dbReference type="Proteomes" id="UP000499080"/>
    </source>
</evidence>
<sequence length="139" mass="16547">MDLKQDGVASAIRPHNACSKETLTLCRDKETSNKHRRSLKEDRDRVEETYFRHCLCSYDRWRDIGWPRHPHSAKQTNHKRHQKMCIKTKLITEERETEQIRENLRMQVKALHAGDRRATSNPHLHDTTKEARFSTHLHS</sequence>
<gene>
    <name evidence="2" type="ORF">AVEN_194760_1</name>
</gene>
<reference evidence="2 3" key="1">
    <citation type="journal article" date="2019" name="Sci. Rep.">
        <title>Orb-weaving spider Araneus ventricosus genome elucidates the spidroin gene catalogue.</title>
        <authorList>
            <person name="Kono N."/>
            <person name="Nakamura H."/>
            <person name="Ohtoshi R."/>
            <person name="Moran D.A.P."/>
            <person name="Shinohara A."/>
            <person name="Yoshida Y."/>
            <person name="Fujiwara M."/>
            <person name="Mori M."/>
            <person name="Tomita M."/>
            <person name="Arakawa K."/>
        </authorList>
    </citation>
    <scope>NUCLEOTIDE SEQUENCE [LARGE SCALE GENOMIC DNA]</scope>
</reference>